<dbReference type="EMBL" id="CP015581">
    <property type="protein sequence ID" value="ARV00093.1"/>
    <property type="molecule type" value="Genomic_DNA"/>
</dbReference>
<evidence type="ECO:0000313" key="3">
    <source>
        <dbReference type="Proteomes" id="UP000195729"/>
    </source>
</evidence>
<name>A0A1Y0LQ16_TATCI</name>
<protein>
    <recommendedName>
        <fullName evidence="5">Prephenate dehydrogenase</fullName>
    </recommendedName>
</protein>
<dbReference type="Gene3D" id="1.20.1270.340">
    <property type="match status" value="1"/>
</dbReference>
<accession>A0A1Y0LQ16</accession>
<proteinExistence type="predicted"/>
<dbReference type="Pfam" id="PF07445">
    <property type="entry name" value="PriC"/>
    <property type="match status" value="1"/>
</dbReference>
<evidence type="ECO:0000313" key="4">
    <source>
        <dbReference type="Proteomes" id="UP000195814"/>
    </source>
</evidence>
<dbReference type="Proteomes" id="UP000195729">
    <property type="component" value="Chromosome"/>
</dbReference>
<dbReference type="AlphaFoldDB" id="A0A1Y0LQ16"/>
<sequence>MRRQTEQAGNPVCREKRFDPQLFMDNGNRLQDYLQQVNASLEKLSGISSAESPEFQWLSQRLLDQCQAMQRELNTLDSRRAVLPTVADYWLNKYQEQRGYESRLCEMISQHEQQLNNAETLQQQQLIANKLDLLEQRLARCRAALQESYWQTSVRTPQEN</sequence>
<evidence type="ECO:0000313" key="1">
    <source>
        <dbReference type="EMBL" id="ARU96055.1"/>
    </source>
</evidence>
<dbReference type="EMBL" id="CP015579">
    <property type="protein sequence ID" value="ARU96055.1"/>
    <property type="molecule type" value="Genomic_DNA"/>
</dbReference>
<evidence type="ECO:0000313" key="2">
    <source>
        <dbReference type="EMBL" id="ARV00093.1"/>
    </source>
</evidence>
<evidence type="ECO:0008006" key="5">
    <source>
        <dbReference type="Google" id="ProtNLM"/>
    </source>
</evidence>
<dbReference type="InterPro" id="IPR038338">
    <property type="entry name" value="PriC_sf"/>
</dbReference>
<reference evidence="3 4" key="1">
    <citation type="submission" date="2016-05" db="EMBL/GenBank/DDBJ databases">
        <title>Complete genome sequence of two 2,5-diketo-D-glunonic acid producing strain Tatumella citrea.</title>
        <authorList>
            <person name="Duan C."/>
            <person name="Yang J."/>
            <person name="Yang S."/>
        </authorList>
    </citation>
    <scope>NUCLEOTIDE SEQUENCE [LARGE SCALE GENOMIC DNA]</scope>
    <source>
        <strain evidence="2 3">ATCC 39140</strain>
        <strain evidence="1 4">DSM 13699</strain>
    </source>
</reference>
<dbReference type="InterPro" id="IPR010890">
    <property type="entry name" value="PriC"/>
</dbReference>
<keyword evidence="3" id="KW-1185">Reference proteome</keyword>
<dbReference type="KEGG" id="tci:A7K98_05485"/>
<gene>
    <name evidence="1" type="ORF">A7K98_05485</name>
    <name evidence="2" type="ORF">A7K99_05485</name>
</gene>
<organism evidence="1 4">
    <name type="scientific">Tatumella citrea</name>
    <name type="common">Pantoea citrea</name>
    <dbReference type="NCBI Taxonomy" id="53336"/>
    <lineage>
        <taxon>Bacteria</taxon>
        <taxon>Pseudomonadati</taxon>
        <taxon>Pseudomonadota</taxon>
        <taxon>Gammaproteobacteria</taxon>
        <taxon>Enterobacterales</taxon>
        <taxon>Erwiniaceae</taxon>
        <taxon>Tatumella</taxon>
    </lineage>
</organism>
<dbReference type="Proteomes" id="UP000195814">
    <property type="component" value="Chromosome"/>
</dbReference>